<dbReference type="PANTHER" id="PTHR37625">
    <property type="entry name" value="OUTER MEMBRANE LIPOPROTEIN-RELATED"/>
    <property type="match status" value="1"/>
</dbReference>
<dbReference type="Gene3D" id="2.60.40.4150">
    <property type="entry name" value="Type VI secretion system, lipoprotein SciN"/>
    <property type="match status" value="1"/>
</dbReference>
<accession>A0A0Q2N5M8</accession>
<dbReference type="PANTHER" id="PTHR37625:SF4">
    <property type="entry name" value="OUTER MEMBRANE LIPOPROTEIN"/>
    <property type="match status" value="1"/>
</dbReference>
<feature type="signal peptide" evidence="1">
    <location>
        <begin position="1"/>
        <end position="32"/>
    </location>
</feature>
<comment type="caution">
    <text evidence="2">The sequence shown here is derived from an EMBL/GenBank/DDBJ whole genome shotgun (WGS) entry which is preliminary data.</text>
</comment>
<dbReference type="EMBL" id="LKHS01000004">
    <property type="protein sequence ID" value="KQH87175.1"/>
    <property type="molecule type" value="Genomic_DNA"/>
</dbReference>
<dbReference type="InParanoid" id="A0A0Q2N5M8"/>
<dbReference type="InterPro" id="IPR038706">
    <property type="entry name" value="Type_VI_SciN-like_sf"/>
</dbReference>
<reference evidence="2 3" key="1">
    <citation type="submission" date="2015-08" db="EMBL/GenBank/DDBJ databases">
        <title>Antibacterial properties of a collection of Vibrionaceae strains.</title>
        <authorList>
            <person name="Giubergia S."/>
        </authorList>
    </citation>
    <scope>NUCLEOTIDE SEQUENCE [LARGE SCALE GENOMIC DNA]</scope>
    <source>
        <strain evidence="2 3">S0821</strain>
    </source>
</reference>
<keyword evidence="1" id="KW-0732">Signal</keyword>
<dbReference type="PROSITE" id="PS51257">
    <property type="entry name" value="PROKAR_LIPOPROTEIN"/>
    <property type="match status" value="1"/>
</dbReference>
<dbReference type="AlphaFoldDB" id="A0A0Q2N5M8"/>
<evidence type="ECO:0008006" key="4">
    <source>
        <dbReference type="Google" id="ProtNLM"/>
    </source>
</evidence>
<dbReference type="NCBIfam" id="TIGR03352">
    <property type="entry name" value="VI_chp_3"/>
    <property type="match status" value="1"/>
</dbReference>
<protein>
    <recommendedName>
        <fullName evidence="4">Type VI secretion protein</fullName>
    </recommendedName>
</protein>
<dbReference type="InterPro" id="IPR017734">
    <property type="entry name" value="T6SS_SciN"/>
</dbReference>
<proteinExistence type="predicted"/>
<gene>
    <name evidence="2" type="ORF">AMR76_05495</name>
</gene>
<dbReference type="Pfam" id="PF12790">
    <property type="entry name" value="T6SS-SciN"/>
    <property type="match status" value="1"/>
</dbReference>
<dbReference type="Proteomes" id="UP000051221">
    <property type="component" value="Unassembled WGS sequence"/>
</dbReference>
<organism evidence="2 3">
    <name type="scientific">Vibrio furnissii</name>
    <dbReference type="NCBI Taxonomy" id="29494"/>
    <lineage>
        <taxon>Bacteria</taxon>
        <taxon>Pseudomonadati</taxon>
        <taxon>Pseudomonadota</taxon>
        <taxon>Gammaproteobacteria</taxon>
        <taxon>Vibrionales</taxon>
        <taxon>Vibrionaceae</taxon>
        <taxon>Vibrio</taxon>
    </lineage>
</organism>
<evidence type="ECO:0000313" key="3">
    <source>
        <dbReference type="Proteomes" id="UP000051221"/>
    </source>
</evidence>
<feature type="chain" id="PRO_5006194810" description="Type VI secretion protein" evidence="1">
    <location>
        <begin position="33"/>
        <end position="171"/>
    </location>
</feature>
<evidence type="ECO:0000256" key="1">
    <source>
        <dbReference type="SAM" id="SignalP"/>
    </source>
</evidence>
<dbReference type="RefSeq" id="WP_055465532.1">
    <property type="nucleotide sequence ID" value="NZ_LKHS01000004.1"/>
</dbReference>
<keyword evidence="3" id="KW-1185">Reference proteome</keyword>
<evidence type="ECO:0000313" key="2">
    <source>
        <dbReference type="EMBL" id="KQH87175.1"/>
    </source>
</evidence>
<name>A0A0Q2N5M8_VIBFU</name>
<sequence>MSWLNRIRLAAIGCCALVLSACSSSSSTTTFAPTLKVPLVVEASKDINVFDDEQARPVVVRVYQLQDAGNFQKADFISLYNADQSVLADSLVDLLTLAPVLPGELRNLTLDVQQQSRFIAVLVEFAHYETATAKAYLALVSEPEEYPVYIHITKQKVELTQPVSKSWWNVF</sequence>